<dbReference type="AlphaFoldDB" id="A0A1G4HDW3"/>
<organism evidence="1 2">
    <name type="scientific">Plasmodium vivax</name>
    <name type="common">malaria parasite P. vivax</name>
    <dbReference type="NCBI Taxonomy" id="5855"/>
    <lineage>
        <taxon>Eukaryota</taxon>
        <taxon>Sar</taxon>
        <taxon>Alveolata</taxon>
        <taxon>Apicomplexa</taxon>
        <taxon>Aconoidasida</taxon>
        <taxon>Haemosporida</taxon>
        <taxon>Plasmodiidae</taxon>
        <taxon>Plasmodium</taxon>
        <taxon>Plasmodium (Plasmodium)</taxon>
    </lineage>
</organism>
<name>A0A1G4HDW3_PLAVI</name>
<evidence type="ECO:0000313" key="1">
    <source>
        <dbReference type="EMBL" id="SCO73018.1"/>
    </source>
</evidence>
<protein>
    <recommendedName>
        <fullName evidence="3">VIR protein</fullName>
    </recommendedName>
</protein>
<proteinExistence type="predicted"/>
<reference evidence="1 2" key="1">
    <citation type="submission" date="2016-07" db="EMBL/GenBank/DDBJ databases">
        <authorList>
            <consortium name="Pathogen Informatics"/>
        </authorList>
    </citation>
    <scope>NUCLEOTIDE SEQUENCE [LARGE SCALE GENOMIC DNA]</scope>
</reference>
<sequence>MPDGTLDIAKLNNDYPFLKEIWKSYTFEEDPIETGDNVELFSICDEYSMYENNPTEDQKKACRKLLKNWKLLRSTIKRTDVFFEWCNNINNWIYYEIKPNILNVDIINRILIKAQEKIFMHIPNKNYCTYTILNKKHEPQALNKLRIFSENTSKFKNILLDKSSNNYCSCINFVNDCIYIYRILQSKLCSKEIDKSINNKDTCDIVNTFNINYTGFLLNKYIGVQGILPDLYSTNDININIDNCPLQTKGKELNSFHGDQLDSYTSSTTPTEPAGKTVPTAIGTIFGVSSVLGLLYKFSPAGTWMNSGLRGNGRRIIHNNLYADGERELLTNGPLIENMNSYNIGYEVA</sequence>
<gene>
    <name evidence="1" type="ORF">PVC01_100008900</name>
</gene>
<accession>A0A1G4HDW3</accession>
<evidence type="ECO:0000313" key="2">
    <source>
        <dbReference type="Proteomes" id="UP000305196"/>
    </source>
</evidence>
<evidence type="ECO:0008006" key="3">
    <source>
        <dbReference type="Google" id="ProtNLM"/>
    </source>
</evidence>
<dbReference type="EMBL" id="LT615265">
    <property type="protein sequence ID" value="SCO73018.1"/>
    <property type="molecule type" value="Genomic_DNA"/>
</dbReference>
<dbReference type="Proteomes" id="UP000305196">
    <property type="component" value="Chromosome 10"/>
</dbReference>
<dbReference type="VEuPathDB" id="PlasmoDB:PVP01_1001700"/>
<dbReference type="VEuPathDB" id="PlasmoDB:PVW1_100015400"/>
<dbReference type="VEuPathDB" id="PlasmoDB:PVPAM_000041500"/>